<sequence>MSSLTLTTIPIELLAYVFEYFIDDDDTLKHLSKAHPKFAPPANAVRHSIRRLLVRGNGAQEACKELVGSIHGSQDETRPGNTLVGPIRYLELVFDSRAQFRLADATQEVLNCLPAIRHVTLKIIARPFPDSQHQDMIENLEEKVRGTVQDYSTLMDMLNTLKPQRKIGLSLILNDCMLRSSPIIAQQYANIVLREFDIKYYLLHFDTTITLAKRLVHATKTLTDMTILEDPACQWQQEQLSCMPFSGLSALKRLHIPASLWFGRSNEGLQGFLWKREEIIRPSIVNLLPPSLSSLRIDFNGMSAVFAVGMGYRAAFFRMTSDEAKMRMKPAWNWIYELVAPDASQLPHLKNVEVLEGLVPADRRRISRTGDRYDCDSVVDWDPPLELKKAFGDRGIKLKILNRTIKHGKS</sequence>
<accession>A0A4Q4MQQ4</accession>
<evidence type="ECO:0000313" key="1">
    <source>
        <dbReference type="EMBL" id="RYN56518.1"/>
    </source>
</evidence>
<protein>
    <submittedName>
        <fullName evidence="1">Uncharacterized protein</fullName>
    </submittedName>
</protein>
<dbReference type="Proteomes" id="UP000292402">
    <property type="component" value="Unassembled WGS sequence"/>
</dbReference>
<evidence type="ECO:0000313" key="2">
    <source>
        <dbReference type="Proteomes" id="UP000292402"/>
    </source>
</evidence>
<name>A0A4Q4MQQ4_9PLEO</name>
<dbReference type="AlphaFoldDB" id="A0A4Q4MQQ4"/>
<gene>
    <name evidence="1" type="ORF">AA0114_g2866</name>
</gene>
<proteinExistence type="predicted"/>
<organism evidence="1 2">
    <name type="scientific">Alternaria tenuissima</name>
    <dbReference type="NCBI Taxonomy" id="119927"/>
    <lineage>
        <taxon>Eukaryota</taxon>
        <taxon>Fungi</taxon>
        <taxon>Dikarya</taxon>
        <taxon>Ascomycota</taxon>
        <taxon>Pezizomycotina</taxon>
        <taxon>Dothideomycetes</taxon>
        <taxon>Pleosporomycetidae</taxon>
        <taxon>Pleosporales</taxon>
        <taxon>Pleosporineae</taxon>
        <taxon>Pleosporaceae</taxon>
        <taxon>Alternaria</taxon>
        <taxon>Alternaria sect. Alternaria</taxon>
        <taxon>Alternaria alternata complex</taxon>
    </lineage>
</organism>
<reference evidence="2" key="1">
    <citation type="journal article" date="2019" name="bioRxiv">
        <title>Genomics, evolutionary history and diagnostics of the Alternaria alternata species group including apple and Asian pear pathotypes.</title>
        <authorList>
            <person name="Armitage A.D."/>
            <person name="Cockerton H.M."/>
            <person name="Sreenivasaprasad S."/>
            <person name="Woodhall J.W."/>
            <person name="Lane C.R."/>
            <person name="Harrison R.J."/>
            <person name="Clarkson J.P."/>
        </authorList>
    </citation>
    <scope>NUCLEOTIDE SEQUENCE [LARGE SCALE GENOMIC DNA]</scope>
    <source>
        <strain evidence="2">FERA 1082</strain>
    </source>
</reference>
<dbReference type="EMBL" id="PDXA01000007">
    <property type="protein sequence ID" value="RYN56518.1"/>
    <property type="molecule type" value="Genomic_DNA"/>
</dbReference>
<comment type="caution">
    <text evidence="1">The sequence shown here is derived from an EMBL/GenBank/DDBJ whole genome shotgun (WGS) entry which is preliminary data.</text>
</comment>